<dbReference type="AlphaFoldDB" id="A0A1C9ZWD8"/>
<evidence type="ECO:0000313" key="1">
    <source>
        <dbReference type="EMBL" id="BAV58357.1"/>
    </source>
</evidence>
<reference evidence="1" key="1">
    <citation type="submission" date="2015-10" db="EMBL/GenBank/DDBJ databases">
        <title>Evolution of the mating-type locus in an isomorphic haploid-diploid life cycle and isogamy.</title>
        <authorList>
            <person name="Yamazaki T."/>
            <person name="Suzuki R."/>
            <person name="Ichihara K."/>
            <person name="Toyoda A."/>
            <person name="Kuwano K."/>
            <person name="Kawano S."/>
        </authorList>
    </citation>
    <scope>NUCLEOTIDE SEQUENCE</scope>
    <source>
        <strain evidence="1">MGEC-1</strain>
    </source>
</reference>
<accession>A0A1C9ZWD8</accession>
<protein>
    <submittedName>
        <fullName evidence="1">Uncharacterized protein</fullName>
    </submittedName>
</protein>
<proteinExistence type="evidence at transcript level"/>
<gene>
    <name evidence="1" type="primary">2228f</name>
</gene>
<organism evidence="1">
    <name type="scientific">Ulva partita</name>
    <dbReference type="NCBI Taxonomy" id="1605170"/>
    <lineage>
        <taxon>Eukaryota</taxon>
        <taxon>Viridiplantae</taxon>
        <taxon>Chlorophyta</taxon>
        <taxon>core chlorophytes</taxon>
        <taxon>Ulvophyceae</taxon>
        <taxon>OUU clade</taxon>
        <taxon>Ulvales</taxon>
        <taxon>Ulvaceae</taxon>
        <taxon>Ulva</taxon>
    </lineage>
</organism>
<sequence>MSEGGRWRVCDRGRLCMLDRRVLGRWRGHTERPVLDTRRSEVLSSCSRYISSNNGACSLPTNPLMYKISPELKHERDSMVSPCGASIRI</sequence>
<dbReference type="EMBL" id="LC088669">
    <property type="protein sequence ID" value="BAV58357.1"/>
    <property type="molecule type" value="mRNA"/>
</dbReference>
<name>A0A1C9ZWD8_9CHLO</name>